<proteinExistence type="predicted"/>
<dbReference type="PANTHER" id="PTHR43132">
    <property type="entry name" value="ARSENICAL RESISTANCE OPERON REPRESSOR ARSR-RELATED"/>
    <property type="match status" value="1"/>
</dbReference>
<dbReference type="RefSeq" id="WP_306955512.1">
    <property type="nucleotide sequence ID" value="NZ_JAURUO010000019.1"/>
</dbReference>
<keyword evidence="3" id="KW-0804">Transcription</keyword>
<dbReference type="InterPro" id="IPR001845">
    <property type="entry name" value="HTH_ArsR_DNA-bd_dom"/>
</dbReference>
<dbReference type="SMART" id="SM00418">
    <property type="entry name" value="HTH_ARSR"/>
    <property type="match status" value="1"/>
</dbReference>
<dbReference type="PROSITE" id="PS50987">
    <property type="entry name" value="HTH_ARSR_2"/>
    <property type="match status" value="1"/>
</dbReference>
<feature type="domain" description="HTH arsR-type" evidence="4">
    <location>
        <begin position="3"/>
        <end position="97"/>
    </location>
</feature>
<dbReference type="InterPro" id="IPR036388">
    <property type="entry name" value="WH-like_DNA-bd_sf"/>
</dbReference>
<reference evidence="5 6" key="1">
    <citation type="submission" date="2023-07" db="EMBL/GenBank/DDBJ databases">
        <title>Genomic Encyclopedia of Type Strains, Phase IV (KMG-IV): sequencing the most valuable type-strain genomes for metagenomic binning, comparative biology and taxonomic classification.</title>
        <authorList>
            <person name="Goeker M."/>
        </authorList>
    </citation>
    <scope>NUCLEOTIDE SEQUENCE [LARGE SCALE GENOMIC DNA]</scope>
    <source>
        <strain evidence="5 6">DSM 25924</strain>
    </source>
</reference>
<evidence type="ECO:0000313" key="5">
    <source>
        <dbReference type="EMBL" id="MDP9729694.1"/>
    </source>
</evidence>
<dbReference type="GO" id="GO:0003677">
    <property type="term" value="F:DNA binding"/>
    <property type="evidence" value="ECO:0007669"/>
    <property type="project" value="UniProtKB-KW"/>
</dbReference>
<dbReference type="Gene3D" id="1.10.10.10">
    <property type="entry name" value="Winged helix-like DNA-binding domain superfamily/Winged helix DNA-binding domain"/>
    <property type="match status" value="1"/>
</dbReference>
<evidence type="ECO:0000313" key="6">
    <source>
        <dbReference type="Proteomes" id="UP001229209"/>
    </source>
</evidence>
<evidence type="ECO:0000259" key="4">
    <source>
        <dbReference type="PROSITE" id="PS50987"/>
    </source>
</evidence>
<evidence type="ECO:0000256" key="3">
    <source>
        <dbReference type="ARBA" id="ARBA00023163"/>
    </source>
</evidence>
<keyword evidence="1" id="KW-0805">Transcription regulation</keyword>
<evidence type="ECO:0000256" key="2">
    <source>
        <dbReference type="ARBA" id="ARBA00023125"/>
    </source>
</evidence>
<dbReference type="SUPFAM" id="SSF46785">
    <property type="entry name" value="Winged helix' DNA-binding domain"/>
    <property type="match status" value="1"/>
</dbReference>
<dbReference type="CDD" id="cd00090">
    <property type="entry name" value="HTH_ARSR"/>
    <property type="match status" value="1"/>
</dbReference>
<gene>
    <name evidence="5" type="ORF">J2S04_002668</name>
</gene>
<dbReference type="PRINTS" id="PR00778">
    <property type="entry name" value="HTHARSR"/>
</dbReference>
<dbReference type="PANTHER" id="PTHR43132:SF2">
    <property type="entry name" value="ARSENICAL RESISTANCE OPERON REPRESSOR ARSR-RELATED"/>
    <property type="match status" value="1"/>
</dbReference>
<name>A0ABT9LZJ9_9BACL</name>
<accession>A0ABT9LZJ9</accession>
<keyword evidence="2 5" id="KW-0238">DNA-binding</keyword>
<organism evidence="5 6">
    <name type="scientific">Alicyclobacillus tolerans</name>
    <dbReference type="NCBI Taxonomy" id="90970"/>
    <lineage>
        <taxon>Bacteria</taxon>
        <taxon>Bacillati</taxon>
        <taxon>Bacillota</taxon>
        <taxon>Bacilli</taxon>
        <taxon>Bacillales</taxon>
        <taxon>Alicyclobacillaceae</taxon>
        <taxon>Alicyclobacillus</taxon>
    </lineage>
</organism>
<sequence>MLVANDALTLRAKFFRGLADASRLALLLALREGEKNVTTLIEETGLTQSNVSGHLACLKDCGLVESRQEWRNVYYRLADQRVEGLLRAADEILAITAERVSRCVNYCADDAKDAVKEGR</sequence>
<comment type="caution">
    <text evidence="5">The sequence shown here is derived from an EMBL/GenBank/DDBJ whole genome shotgun (WGS) entry which is preliminary data.</text>
</comment>
<dbReference type="InterPro" id="IPR051011">
    <property type="entry name" value="Metal_resp_trans_reg"/>
</dbReference>
<dbReference type="InterPro" id="IPR036390">
    <property type="entry name" value="WH_DNA-bd_sf"/>
</dbReference>
<dbReference type="Pfam" id="PF01022">
    <property type="entry name" value="HTH_5"/>
    <property type="match status" value="1"/>
</dbReference>
<dbReference type="NCBIfam" id="NF033788">
    <property type="entry name" value="HTH_metalloreg"/>
    <property type="match status" value="1"/>
</dbReference>
<evidence type="ECO:0000256" key="1">
    <source>
        <dbReference type="ARBA" id="ARBA00023015"/>
    </source>
</evidence>
<dbReference type="EMBL" id="JAURUO010000019">
    <property type="protein sequence ID" value="MDP9729694.1"/>
    <property type="molecule type" value="Genomic_DNA"/>
</dbReference>
<dbReference type="InterPro" id="IPR011991">
    <property type="entry name" value="ArsR-like_HTH"/>
</dbReference>
<protein>
    <submittedName>
        <fullName evidence="5">DNA-binding transcriptional ArsR family regulator</fullName>
    </submittedName>
</protein>
<keyword evidence="6" id="KW-1185">Reference proteome</keyword>
<dbReference type="Proteomes" id="UP001229209">
    <property type="component" value="Unassembled WGS sequence"/>
</dbReference>